<evidence type="ECO:0000313" key="2">
    <source>
        <dbReference type="EMBL" id="TKR82774.1"/>
    </source>
</evidence>
<protein>
    <submittedName>
        <fullName evidence="2">Uncharacterized protein</fullName>
    </submittedName>
</protein>
<gene>
    <name evidence="2" type="ORF">L596_016453</name>
</gene>
<feature type="region of interest" description="Disordered" evidence="1">
    <location>
        <begin position="1"/>
        <end position="23"/>
    </location>
</feature>
<organism evidence="2 3">
    <name type="scientific">Steinernema carpocapsae</name>
    <name type="common">Entomopathogenic nematode</name>
    <dbReference type="NCBI Taxonomy" id="34508"/>
    <lineage>
        <taxon>Eukaryota</taxon>
        <taxon>Metazoa</taxon>
        <taxon>Ecdysozoa</taxon>
        <taxon>Nematoda</taxon>
        <taxon>Chromadorea</taxon>
        <taxon>Rhabditida</taxon>
        <taxon>Tylenchina</taxon>
        <taxon>Panagrolaimomorpha</taxon>
        <taxon>Strongyloidoidea</taxon>
        <taxon>Steinernematidae</taxon>
        <taxon>Steinernema</taxon>
    </lineage>
</organism>
<dbReference type="EMBL" id="AZBU02000004">
    <property type="protein sequence ID" value="TKR82774.1"/>
    <property type="molecule type" value="Genomic_DNA"/>
</dbReference>
<name>A0A4U5NIX0_STECR</name>
<evidence type="ECO:0000313" key="3">
    <source>
        <dbReference type="Proteomes" id="UP000298663"/>
    </source>
</evidence>
<dbReference type="AlphaFoldDB" id="A0A4U5NIX0"/>
<reference evidence="2 3" key="2">
    <citation type="journal article" date="2019" name="G3 (Bethesda)">
        <title>Hybrid Assembly of the Genome of the Entomopathogenic Nematode Steinernema carpocapsae Identifies the X-Chromosome.</title>
        <authorList>
            <person name="Serra L."/>
            <person name="Macchietto M."/>
            <person name="Macias-Munoz A."/>
            <person name="McGill C.J."/>
            <person name="Rodriguez I.M."/>
            <person name="Rodriguez B."/>
            <person name="Murad R."/>
            <person name="Mortazavi A."/>
        </authorList>
    </citation>
    <scope>NUCLEOTIDE SEQUENCE [LARGE SCALE GENOMIC DNA]</scope>
    <source>
        <strain evidence="2 3">ALL</strain>
    </source>
</reference>
<evidence type="ECO:0000256" key="1">
    <source>
        <dbReference type="SAM" id="MobiDB-lite"/>
    </source>
</evidence>
<reference evidence="2 3" key="1">
    <citation type="journal article" date="2015" name="Genome Biol.">
        <title>Comparative genomics of Steinernema reveals deeply conserved gene regulatory networks.</title>
        <authorList>
            <person name="Dillman A.R."/>
            <person name="Macchietto M."/>
            <person name="Porter C.F."/>
            <person name="Rogers A."/>
            <person name="Williams B."/>
            <person name="Antoshechkin I."/>
            <person name="Lee M.M."/>
            <person name="Goodwin Z."/>
            <person name="Lu X."/>
            <person name="Lewis E.E."/>
            <person name="Goodrich-Blair H."/>
            <person name="Stock S.P."/>
            <person name="Adams B.J."/>
            <person name="Sternberg P.W."/>
            <person name="Mortazavi A."/>
        </authorList>
    </citation>
    <scope>NUCLEOTIDE SEQUENCE [LARGE SCALE GENOMIC DNA]</scope>
    <source>
        <strain evidence="2 3">ALL</strain>
    </source>
</reference>
<comment type="caution">
    <text evidence="2">The sequence shown here is derived from an EMBL/GenBank/DDBJ whole genome shotgun (WGS) entry which is preliminary data.</text>
</comment>
<keyword evidence="3" id="KW-1185">Reference proteome</keyword>
<dbReference type="Proteomes" id="UP000298663">
    <property type="component" value="Unassembled WGS sequence"/>
</dbReference>
<proteinExistence type="predicted"/>
<sequence>MSHTPARAGSRKPARHPSLVPTDGRKIAKLAAASEGGRLCKCDDARERRSNVLESSSLKNVALGQASDSNFCNLNLVLMRSATVIAE</sequence>
<accession>A0A4U5NIX0</accession>